<evidence type="ECO:0000313" key="6">
    <source>
        <dbReference type="EMBL" id="EDO40953.1"/>
    </source>
</evidence>
<evidence type="ECO:0000256" key="5">
    <source>
        <dbReference type="SAM" id="MobiDB-lite"/>
    </source>
</evidence>
<dbReference type="SUPFAM" id="SSF56104">
    <property type="entry name" value="SAICAR synthase-like"/>
    <property type="match status" value="1"/>
</dbReference>
<feature type="compositionally biased region" description="Basic residues" evidence="5">
    <location>
        <begin position="115"/>
        <end position="130"/>
    </location>
</feature>
<dbReference type="EMBL" id="DS469584">
    <property type="protein sequence ID" value="EDO40953.1"/>
    <property type="molecule type" value="Genomic_DNA"/>
</dbReference>
<keyword evidence="3 4" id="KW-0418">Kinase</keyword>
<feature type="region of interest" description="Disordered" evidence="5">
    <location>
        <begin position="298"/>
        <end position="319"/>
    </location>
</feature>
<accession>A7S5S0</accession>
<evidence type="ECO:0000256" key="2">
    <source>
        <dbReference type="ARBA" id="ARBA00022679"/>
    </source>
</evidence>
<keyword evidence="7" id="KW-1185">Reference proteome</keyword>
<dbReference type="GO" id="GO:0005737">
    <property type="term" value="C:cytoplasm"/>
    <property type="evidence" value="ECO:0000318"/>
    <property type="project" value="GO_Central"/>
</dbReference>
<feature type="compositionally biased region" description="Basic and acidic residues" evidence="5">
    <location>
        <begin position="298"/>
        <end position="308"/>
    </location>
</feature>
<evidence type="ECO:0000256" key="3">
    <source>
        <dbReference type="ARBA" id="ARBA00022777"/>
    </source>
</evidence>
<dbReference type="Proteomes" id="UP000001593">
    <property type="component" value="Unassembled WGS sequence"/>
</dbReference>
<sequence>MAGQSEVVKDFTPLEPFVHQVGGHSSMMKFDEISVCKPYQDREDCFYKELPLDMKTFTPEYRGVVYVSFKEDTDGYIHIIAHPDKSALEQESQGSNYNSSESDSEDPDLMESSPKRRSRRVSRVEKHKHQANPWGLHLHSQQLSKMAKACKLQKFIVLENVAYQFSYPCILDLKMGTRQHGDDAPSEKRARIMAKVESSTSKTLGVRACGLQVYQQNSGRFMCRNKYYGLKLTEEGFKRELVSFLNNGQRLRLELIEPLVQRLRRLYKVLDKQHSYRFYSSSLLLMYEGDEAIGHYERENSTHEKSEEENSLSRSNSTASFKNLRHTKVDVRMIDFAHTTWGNTRSGPDKGYLFGIENLIRLLEEIMSSYMENGETD</sequence>
<gene>
    <name evidence="6" type="ORF">NEMVEDRAFT_v1g243051</name>
</gene>
<dbReference type="Gene3D" id="3.30.470.160">
    <property type="entry name" value="Inositol polyphosphate kinase"/>
    <property type="match status" value="1"/>
</dbReference>
<dbReference type="eggNOG" id="KOG1620">
    <property type="taxonomic scope" value="Eukaryota"/>
</dbReference>
<proteinExistence type="inferred from homology"/>
<dbReference type="InterPro" id="IPR005522">
    <property type="entry name" value="IPK"/>
</dbReference>
<dbReference type="GO" id="GO:0005634">
    <property type="term" value="C:nucleus"/>
    <property type="evidence" value="ECO:0000318"/>
    <property type="project" value="GO_Central"/>
</dbReference>
<dbReference type="Pfam" id="PF03770">
    <property type="entry name" value="IPK"/>
    <property type="match status" value="1"/>
</dbReference>
<keyword evidence="2 4" id="KW-0808">Transferase</keyword>
<evidence type="ECO:0000256" key="1">
    <source>
        <dbReference type="ARBA" id="ARBA00007374"/>
    </source>
</evidence>
<dbReference type="PANTHER" id="PTHR12400:SF21">
    <property type="entry name" value="KINASE"/>
    <property type="match status" value="1"/>
</dbReference>
<dbReference type="GO" id="GO:0032958">
    <property type="term" value="P:inositol phosphate biosynthetic process"/>
    <property type="evidence" value="ECO:0000318"/>
    <property type="project" value="GO_Central"/>
</dbReference>
<dbReference type="GO" id="GO:0000828">
    <property type="term" value="F:inositol hexakisphosphate kinase activity"/>
    <property type="evidence" value="ECO:0000318"/>
    <property type="project" value="GO_Central"/>
</dbReference>
<feature type="compositionally biased region" description="Low complexity" evidence="5">
    <location>
        <begin position="89"/>
        <end position="101"/>
    </location>
</feature>
<organism evidence="6 7">
    <name type="scientific">Nematostella vectensis</name>
    <name type="common">Starlet sea anemone</name>
    <dbReference type="NCBI Taxonomy" id="45351"/>
    <lineage>
        <taxon>Eukaryota</taxon>
        <taxon>Metazoa</taxon>
        <taxon>Cnidaria</taxon>
        <taxon>Anthozoa</taxon>
        <taxon>Hexacorallia</taxon>
        <taxon>Actiniaria</taxon>
        <taxon>Edwardsiidae</taxon>
        <taxon>Nematostella</taxon>
    </lineage>
</organism>
<dbReference type="GO" id="GO:0046854">
    <property type="term" value="P:phosphatidylinositol phosphate biosynthetic process"/>
    <property type="evidence" value="ECO:0000318"/>
    <property type="project" value="GO_Central"/>
</dbReference>
<dbReference type="OMA" id="CRAEMFL"/>
<dbReference type="HOGENOM" id="CLU_014862_0_0_1"/>
<reference evidence="6 7" key="1">
    <citation type="journal article" date="2007" name="Science">
        <title>Sea anemone genome reveals ancestral eumetazoan gene repertoire and genomic organization.</title>
        <authorList>
            <person name="Putnam N.H."/>
            <person name="Srivastava M."/>
            <person name="Hellsten U."/>
            <person name="Dirks B."/>
            <person name="Chapman J."/>
            <person name="Salamov A."/>
            <person name="Terry A."/>
            <person name="Shapiro H."/>
            <person name="Lindquist E."/>
            <person name="Kapitonov V.V."/>
            <person name="Jurka J."/>
            <person name="Genikhovich G."/>
            <person name="Grigoriev I.V."/>
            <person name="Lucas S.M."/>
            <person name="Steele R.E."/>
            <person name="Finnerty J.R."/>
            <person name="Technau U."/>
            <person name="Martindale M.Q."/>
            <person name="Rokhsar D.S."/>
        </authorList>
    </citation>
    <scope>NUCLEOTIDE SEQUENCE [LARGE SCALE GENOMIC DNA]</scope>
    <source>
        <strain evidence="7">CH2 X CH6</strain>
    </source>
</reference>
<dbReference type="STRING" id="45351.A7S5S0"/>
<dbReference type="PhylomeDB" id="A7S5S0"/>
<dbReference type="EC" id="2.7.-.-" evidence="4"/>
<dbReference type="InterPro" id="IPR038286">
    <property type="entry name" value="IPK_sf"/>
</dbReference>
<comment type="similarity">
    <text evidence="1 4">Belongs to the inositol phosphokinase (IPK) family.</text>
</comment>
<dbReference type="AlphaFoldDB" id="A7S5S0"/>
<dbReference type="PANTHER" id="PTHR12400">
    <property type="entry name" value="INOSITOL POLYPHOSPHATE KINASE"/>
    <property type="match status" value="1"/>
</dbReference>
<feature type="region of interest" description="Disordered" evidence="5">
    <location>
        <begin position="87"/>
        <end position="131"/>
    </location>
</feature>
<dbReference type="InParanoid" id="A7S5S0"/>
<evidence type="ECO:0000256" key="4">
    <source>
        <dbReference type="RuleBase" id="RU363090"/>
    </source>
</evidence>
<name>A7S5S0_NEMVE</name>
<evidence type="ECO:0000313" key="7">
    <source>
        <dbReference type="Proteomes" id="UP000001593"/>
    </source>
</evidence>
<protein>
    <recommendedName>
        <fullName evidence="4">Kinase</fullName>
        <ecNumber evidence="4">2.7.-.-</ecNumber>
    </recommendedName>
</protein>